<sequence>MPPHRWEAPPSAGPSRYLHHDERIHIADRVREKASIREIPLTDLGLWFTRSDTLGDGIALAAARCGPVGIDFERYREPVPEGELHLTDNVQVIDRDGQIRSAFCW</sequence>
<name>A0ABW4SZI2_9ACTN</name>
<organism evidence="1 2">
    <name type="scientific">Nonomuraea mangrovi</name>
    <dbReference type="NCBI Taxonomy" id="2316207"/>
    <lineage>
        <taxon>Bacteria</taxon>
        <taxon>Bacillati</taxon>
        <taxon>Actinomycetota</taxon>
        <taxon>Actinomycetes</taxon>
        <taxon>Streptosporangiales</taxon>
        <taxon>Streptosporangiaceae</taxon>
        <taxon>Nonomuraea</taxon>
    </lineage>
</organism>
<accession>A0ABW4SZI2</accession>
<dbReference type="RefSeq" id="WP_379574808.1">
    <property type="nucleotide sequence ID" value="NZ_JBHUFV010000035.1"/>
</dbReference>
<comment type="caution">
    <text evidence="1">The sequence shown here is derived from an EMBL/GenBank/DDBJ whole genome shotgun (WGS) entry which is preliminary data.</text>
</comment>
<evidence type="ECO:0000313" key="1">
    <source>
        <dbReference type="EMBL" id="MFD1934717.1"/>
    </source>
</evidence>
<dbReference type="EMBL" id="JBHUFV010000035">
    <property type="protein sequence ID" value="MFD1934717.1"/>
    <property type="molecule type" value="Genomic_DNA"/>
</dbReference>
<evidence type="ECO:0000313" key="2">
    <source>
        <dbReference type="Proteomes" id="UP001597368"/>
    </source>
</evidence>
<keyword evidence="2" id="KW-1185">Reference proteome</keyword>
<protein>
    <submittedName>
        <fullName evidence="1">Uncharacterized protein</fullName>
    </submittedName>
</protein>
<reference evidence="2" key="1">
    <citation type="journal article" date="2019" name="Int. J. Syst. Evol. Microbiol.">
        <title>The Global Catalogue of Microorganisms (GCM) 10K type strain sequencing project: providing services to taxonomists for standard genome sequencing and annotation.</title>
        <authorList>
            <consortium name="The Broad Institute Genomics Platform"/>
            <consortium name="The Broad Institute Genome Sequencing Center for Infectious Disease"/>
            <person name="Wu L."/>
            <person name="Ma J."/>
        </authorList>
    </citation>
    <scope>NUCLEOTIDE SEQUENCE [LARGE SCALE GENOMIC DNA]</scope>
    <source>
        <strain evidence="2">ICMP 6774ER</strain>
    </source>
</reference>
<dbReference type="Proteomes" id="UP001597368">
    <property type="component" value="Unassembled WGS sequence"/>
</dbReference>
<proteinExistence type="predicted"/>
<gene>
    <name evidence="1" type="ORF">ACFSKW_24900</name>
</gene>